<dbReference type="SUPFAM" id="SSF69318">
    <property type="entry name" value="Integrin alpha N-terminal domain"/>
    <property type="match status" value="1"/>
</dbReference>
<dbReference type="Gene3D" id="2.130.10.130">
    <property type="entry name" value="Integrin alpha, N-terminal"/>
    <property type="match status" value="1"/>
</dbReference>
<keyword evidence="2" id="KW-0472">Membrane</keyword>
<keyword evidence="2" id="KW-1133">Transmembrane helix</keyword>
<feature type="region of interest" description="Disordered" evidence="1">
    <location>
        <begin position="117"/>
        <end position="159"/>
    </location>
</feature>
<proteinExistence type="predicted"/>
<dbReference type="EMBL" id="JAFFZS010000017">
    <property type="protein sequence ID" value="MBN0046572.1"/>
    <property type="molecule type" value="Genomic_DNA"/>
</dbReference>
<keyword evidence="4" id="KW-1185">Reference proteome</keyword>
<feature type="compositionally biased region" description="Polar residues" evidence="1">
    <location>
        <begin position="33"/>
        <end position="47"/>
    </location>
</feature>
<gene>
    <name evidence="3" type="ORF">JS756_21180</name>
</gene>
<reference evidence="3 4" key="1">
    <citation type="submission" date="2021-02" db="EMBL/GenBank/DDBJ databases">
        <title>Whole genome sequencing of Streptomyces actuosus VRA1.</title>
        <authorList>
            <person name="Sen G."/>
            <person name="Sen A."/>
        </authorList>
    </citation>
    <scope>NUCLEOTIDE SEQUENCE [LARGE SCALE GENOMIC DNA]</scope>
    <source>
        <strain evidence="3 4">VRA1</strain>
    </source>
</reference>
<evidence type="ECO:0000256" key="2">
    <source>
        <dbReference type="SAM" id="Phobius"/>
    </source>
</evidence>
<name>A0ABS2VTW4_STRAS</name>
<comment type="caution">
    <text evidence="3">The sequence shown here is derived from an EMBL/GenBank/DDBJ whole genome shotgun (WGS) entry which is preliminary data.</text>
</comment>
<dbReference type="InterPro" id="IPR028994">
    <property type="entry name" value="Integrin_alpha_N"/>
</dbReference>
<accession>A0ABS2VTW4</accession>
<evidence type="ECO:0000256" key="1">
    <source>
        <dbReference type="SAM" id="MobiDB-lite"/>
    </source>
</evidence>
<organism evidence="3 4">
    <name type="scientific">Streptomyces actuosus</name>
    <dbReference type="NCBI Taxonomy" id="1885"/>
    <lineage>
        <taxon>Bacteria</taxon>
        <taxon>Bacillati</taxon>
        <taxon>Actinomycetota</taxon>
        <taxon>Actinomycetes</taxon>
        <taxon>Kitasatosporales</taxon>
        <taxon>Streptomycetaceae</taxon>
        <taxon>Streptomyces</taxon>
    </lineage>
</organism>
<sequence>MRTRTRLTLTLGLIVAALTITLLPWWLPDDPSKSQAGQATDARQTATGPRDEAAAMAEARRTGKEVAVDTATTATSLTWARPDGQLRTRISALPVRAKNAQGRWAPVDNRLRRAEDATDGLGIRPANPVTPVRFSSGTPGTDTRADRSYRRSPLTDGPATDETALAELDVAGHTVTYTWPGPLPEPVLDGPRALYPEVLPGVDLLLVAREEGGFAQLLIVKTEEAARSKALATVSYGLRSKTAVFRHDEEAWRVLVLDPAGQEIGSIPTPFAWDSSGLDPELPEAGTPRTSVATSADVLALSGLSGIEPGAHSAPMPMQVTGDDTGTARLDLDVAHTGLLAREDVTYPLFLDPTAITGWSAWTVAYKPYPNTSFWDGTNFNSGTSDARVGHESDSGGTARSFWRMNFNSNLKGAQISDATFQVLNNHSWSCSARDIQIWLTGGISTGTTWNSQPSWATWLQTKSFAHGWSSSSCPDDYVAFKVTSAAQKGADNGWSNITLGMRAASETDTQTWRKFRATSATLVVVYNRAPAVPFGVKSTPGGDCNTATGGTTIGKTNLVLSGQSNDPDGNLASLVFRFWKAGATATTYPATTNSNGSASTTIPVTLEDEATYYWDVRAKDQEGTYSDYYPGSGKECTLTIDGSAPPTPTITSADFPRASDDGDVWATRKFGETGTVTFTSTGATRFKYAIEGLSWTDKVAADTVTIDNLKPVHAGPNWLNVYAYDAAGNQSARADYLFYVPPRDDADSPGDTGGDAMPDLLTVNSGGDLVNCTGTPGGDLYSCLAGSYSVDGGVTKLNPAGHWYDPATGKAALITHFDDAYPGDGSTDLFAVTPDGRFWLYPGDGYGSFDIDRRLEVRLPSNSPDPSTWTQIKAVGDITGDKLPDLVLRAGTAFWTLSGYSGATFQSATLMNGDDWAHRDIINVADINGDSTPDLLWRDLDTGKMYVRHGKSGSTNGSVDLGSLKESTGSLNGDVVYGSGWTASYVTAAVGIPDVNGDGIPDIWARFGNDGKMRVYYPSRTNTNGPVKIVLSVDWSTVKAFG</sequence>
<feature type="region of interest" description="Disordered" evidence="1">
    <location>
        <begin position="32"/>
        <end position="65"/>
    </location>
</feature>
<dbReference type="RefSeq" id="WP_205384724.1">
    <property type="nucleotide sequence ID" value="NZ_JAFFZS010000017.1"/>
</dbReference>
<feature type="transmembrane region" description="Helical" evidence="2">
    <location>
        <begin position="7"/>
        <end position="27"/>
    </location>
</feature>
<evidence type="ECO:0000313" key="3">
    <source>
        <dbReference type="EMBL" id="MBN0046572.1"/>
    </source>
</evidence>
<dbReference type="Proteomes" id="UP000788262">
    <property type="component" value="Unassembled WGS sequence"/>
</dbReference>
<evidence type="ECO:0000313" key="4">
    <source>
        <dbReference type="Proteomes" id="UP000788262"/>
    </source>
</evidence>
<feature type="compositionally biased region" description="Basic and acidic residues" evidence="1">
    <location>
        <begin position="49"/>
        <end position="65"/>
    </location>
</feature>
<dbReference type="NCBIfam" id="NF033679">
    <property type="entry name" value="DNRLRE_dom"/>
    <property type="match status" value="1"/>
</dbReference>
<protein>
    <submittedName>
        <fullName evidence="3">VCBS repeat-containing protein</fullName>
    </submittedName>
</protein>
<keyword evidence="2" id="KW-0812">Transmembrane</keyword>